<dbReference type="Gene3D" id="3.40.630.30">
    <property type="match status" value="1"/>
</dbReference>
<gene>
    <name evidence="2" type="ORF">D9758_011037</name>
</gene>
<protein>
    <recommendedName>
        <fullName evidence="1">N-acetyltransferase domain-containing protein</fullName>
    </recommendedName>
</protein>
<dbReference type="AlphaFoldDB" id="A0A8H5CTP3"/>
<dbReference type="GO" id="GO:0016747">
    <property type="term" value="F:acyltransferase activity, transferring groups other than amino-acyl groups"/>
    <property type="evidence" value="ECO:0007669"/>
    <property type="project" value="InterPro"/>
</dbReference>
<feature type="domain" description="N-acetyltransferase" evidence="1">
    <location>
        <begin position="130"/>
        <end position="181"/>
    </location>
</feature>
<dbReference type="Proteomes" id="UP000559256">
    <property type="component" value="Unassembled WGS sequence"/>
</dbReference>
<dbReference type="SUPFAM" id="SSF55729">
    <property type="entry name" value="Acyl-CoA N-acyltransferases (Nat)"/>
    <property type="match status" value="1"/>
</dbReference>
<dbReference type="InterPro" id="IPR000182">
    <property type="entry name" value="GNAT_dom"/>
</dbReference>
<reference evidence="2 3" key="1">
    <citation type="journal article" date="2020" name="ISME J.">
        <title>Uncovering the hidden diversity of litter-decomposition mechanisms in mushroom-forming fungi.</title>
        <authorList>
            <person name="Floudas D."/>
            <person name="Bentzer J."/>
            <person name="Ahren D."/>
            <person name="Johansson T."/>
            <person name="Persson P."/>
            <person name="Tunlid A."/>
        </authorList>
    </citation>
    <scope>NUCLEOTIDE SEQUENCE [LARGE SCALE GENOMIC DNA]</scope>
    <source>
        <strain evidence="2 3">CBS 291.85</strain>
    </source>
</reference>
<evidence type="ECO:0000313" key="3">
    <source>
        <dbReference type="Proteomes" id="UP000559256"/>
    </source>
</evidence>
<evidence type="ECO:0000259" key="1">
    <source>
        <dbReference type="Pfam" id="PF00583"/>
    </source>
</evidence>
<organism evidence="2 3">
    <name type="scientific">Tetrapyrgos nigripes</name>
    <dbReference type="NCBI Taxonomy" id="182062"/>
    <lineage>
        <taxon>Eukaryota</taxon>
        <taxon>Fungi</taxon>
        <taxon>Dikarya</taxon>
        <taxon>Basidiomycota</taxon>
        <taxon>Agaricomycotina</taxon>
        <taxon>Agaricomycetes</taxon>
        <taxon>Agaricomycetidae</taxon>
        <taxon>Agaricales</taxon>
        <taxon>Marasmiineae</taxon>
        <taxon>Marasmiaceae</taxon>
        <taxon>Tetrapyrgos</taxon>
    </lineage>
</organism>
<keyword evidence="3" id="KW-1185">Reference proteome</keyword>
<sequence>MLSFLVELVNTMSEQEIDTLTKINTKAYAEDNPWEVMIGGDWSLSEDLARAMIRATLLEGQVYVVKTQNGKIVSFGLWFKPQTAIFSTAEQRKLGFDEFFAKLKPEVKYWYTHTYPEIAQKYAEPLFTDEEKKKRWWCYNLATDPEYQGLGCATTLVDHVYQVAVKAEGFIGLATALELNLKKYLSMAFHERGSFLMPSPISDTTNHVLTRESQGPE</sequence>
<name>A0A8H5CTP3_9AGAR</name>
<accession>A0A8H5CTP3</accession>
<dbReference type="Pfam" id="PF00583">
    <property type="entry name" value="Acetyltransf_1"/>
    <property type="match status" value="1"/>
</dbReference>
<comment type="caution">
    <text evidence="2">The sequence shown here is derived from an EMBL/GenBank/DDBJ whole genome shotgun (WGS) entry which is preliminary data.</text>
</comment>
<dbReference type="EMBL" id="JAACJM010000096">
    <property type="protein sequence ID" value="KAF5347169.1"/>
    <property type="molecule type" value="Genomic_DNA"/>
</dbReference>
<proteinExistence type="predicted"/>
<dbReference type="OrthoDB" id="61113at2759"/>
<dbReference type="InterPro" id="IPR016181">
    <property type="entry name" value="Acyl_CoA_acyltransferase"/>
</dbReference>
<dbReference type="CDD" id="cd04301">
    <property type="entry name" value="NAT_SF"/>
    <property type="match status" value="1"/>
</dbReference>
<evidence type="ECO:0000313" key="2">
    <source>
        <dbReference type="EMBL" id="KAF5347169.1"/>
    </source>
</evidence>